<sequence>MAETDAGHDSAKGAVLAFPLAAPRPRIMFDRRELQVILRLYGVMVAAGEWRDYAIDMLSEQAVFSVFRRSSEMPLYRIAKTPRNARKQGIYSVMTADGRILKRGQDLTQVLRILSKKPKLVT</sequence>
<organism evidence="1 2">
    <name type="scientific">Candidatus Raskinella chloraquaticus</name>
    <dbReference type="NCBI Taxonomy" id="1951219"/>
    <lineage>
        <taxon>Bacteria</taxon>
        <taxon>Pseudomonadati</taxon>
        <taxon>Pseudomonadota</taxon>
        <taxon>Alphaproteobacteria</taxon>
        <taxon>Hyphomicrobiales</taxon>
        <taxon>Phreatobacteraceae</taxon>
        <taxon>Candidatus Raskinella</taxon>
    </lineage>
</organism>
<evidence type="ECO:0000313" key="2">
    <source>
        <dbReference type="Proteomes" id="UP000192872"/>
    </source>
</evidence>
<name>A0A1W9HZ83_9HYPH</name>
<dbReference type="Pfam" id="PF10984">
    <property type="entry name" value="DUF2794"/>
    <property type="match status" value="1"/>
</dbReference>
<gene>
    <name evidence="1" type="ORF">A4S15_07240</name>
</gene>
<dbReference type="EMBL" id="LWDL01000012">
    <property type="protein sequence ID" value="OQW52765.1"/>
    <property type="molecule type" value="Genomic_DNA"/>
</dbReference>
<evidence type="ECO:0000313" key="1">
    <source>
        <dbReference type="EMBL" id="OQW52765.1"/>
    </source>
</evidence>
<comment type="caution">
    <text evidence="1">The sequence shown here is derived from an EMBL/GenBank/DDBJ whole genome shotgun (WGS) entry which is preliminary data.</text>
</comment>
<dbReference type="InterPro" id="IPR021252">
    <property type="entry name" value="DUF2794"/>
</dbReference>
<dbReference type="STRING" id="1827387.A4S15_07240"/>
<reference evidence="1 2" key="1">
    <citation type="journal article" date="2017" name="Water Res.">
        <title>Comammox in drinking water systems.</title>
        <authorList>
            <person name="Wang Y."/>
            <person name="Ma L."/>
            <person name="Mao Y."/>
            <person name="Jiang X."/>
            <person name="Xia Y."/>
            <person name="Yu K."/>
            <person name="Li B."/>
            <person name="Zhang T."/>
        </authorList>
    </citation>
    <scope>NUCLEOTIDE SEQUENCE [LARGE SCALE GENOMIC DNA]</scope>
    <source>
        <strain evidence="1">SG_bin8</strain>
    </source>
</reference>
<accession>A0A1W9HZ83</accession>
<dbReference type="Proteomes" id="UP000192872">
    <property type="component" value="Unassembled WGS sequence"/>
</dbReference>
<evidence type="ECO:0008006" key="3">
    <source>
        <dbReference type="Google" id="ProtNLM"/>
    </source>
</evidence>
<proteinExistence type="predicted"/>
<protein>
    <recommendedName>
        <fullName evidence="3">DUF2794 domain-containing protein</fullName>
    </recommendedName>
</protein>
<dbReference type="AlphaFoldDB" id="A0A1W9HZ83"/>
<dbReference type="RefSeq" id="WP_376801790.1">
    <property type="nucleotide sequence ID" value="NZ_DBNB01000020.1"/>
</dbReference>